<protein>
    <recommendedName>
        <fullName evidence="3">YhfH-like protein</fullName>
    </recommendedName>
</protein>
<reference evidence="2" key="1">
    <citation type="journal article" date="2019" name="Int. J. Syst. Evol. Microbiol.">
        <title>The Global Catalogue of Microorganisms (GCM) 10K type strain sequencing project: providing services to taxonomists for standard genome sequencing and annotation.</title>
        <authorList>
            <consortium name="The Broad Institute Genomics Platform"/>
            <consortium name="The Broad Institute Genome Sequencing Center for Infectious Disease"/>
            <person name="Wu L."/>
            <person name="Ma J."/>
        </authorList>
    </citation>
    <scope>NUCLEOTIDE SEQUENCE [LARGE SCALE GENOMIC DNA]</scope>
    <source>
        <strain evidence="2">CGMCC 1.15353</strain>
    </source>
</reference>
<proteinExistence type="predicted"/>
<gene>
    <name evidence="1" type="ORF">GCM10011389_34830</name>
</gene>
<dbReference type="RefSeq" id="WP_084599712.1">
    <property type="nucleotide sequence ID" value="NZ_BMIN01000019.1"/>
</dbReference>
<evidence type="ECO:0008006" key="3">
    <source>
        <dbReference type="Google" id="ProtNLM"/>
    </source>
</evidence>
<comment type="caution">
    <text evidence="1">The sequence shown here is derived from an EMBL/GenBank/DDBJ whole genome shotgun (WGS) entry which is preliminary data.</text>
</comment>
<dbReference type="Pfam" id="PF14149">
    <property type="entry name" value="YhfH"/>
    <property type="match status" value="1"/>
</dbReference>
<organism evidence="1 2">
    <name type="scientific">Pontibacillus salipaludis</name>
    <dbReference type="NCBI Taxonomy" id="1697394"/>
    <lineage>
        <taxon>Bacteria</taxon>
        <taxon>Bacillati</taxon>
        <taxon>Bacillota</taxon>
        <taxon>Bacilli</taxon>
        <taxon>Bacillales</taxon>
        <taxon>Bacillaceae</taxon>
        <taxon>Pontibacillus</taxon>
    </lineage>
</organism>
<keyword evidence="2" id="KW-1185">Reference proteome</keyword>
<dbReference type="InterPro" id="IPR025432">
    <property type="entry name" value="YhfH-like"/>
</dbReference>
<sequence length="42" mass="4688">MMSPIEFFKTLPEKKCTACGNAIQEQADCYGDVCEECDDPAR</sequence>
<dbReference type="Proteomes" id="UP000642571">
    <property type="component" value="Unassembled WGS sequence"/>
</dbReference>
<name>A0ABQ1QEK5_9BACI</name>
<evidence type="ECO:0000313" key="1">
    <source>
        <dbReference type="EMBL" id="GGD24057.1"/>
    </source>
</evidence>
<dbReference type="EMBL" id="BMIN01000019">
    <property type="protein sequence ID" value="GGD24057.1"/>
    <property type="molecule type" value="Genomic_DNA"/>
</dbReference>
<accession>A0ABQ1QEK5</accession>
<evidence type="ECO:0000313" key="2">
    <source>
        <dbReference type="Proteomes" id="UP000642571"/>
    </source>
</evidence>